<dbReference type="SUPFAM" id="SSF52418">
    <property type="entry name" value="Nucleoside phosphorylase/phosphoribosyltransferase catalytic domain"/>
    <property type="match status" value="1"/>
</dbReference>
<feature type="binding site" evidence="9">
    <location>
        <position position="92"/>
    </location>
    <ligand>
        <name>5-phospho-alpha-D-ribose 1-diphosphate</name>
        <dbReference type="ChEBI" id="CHEBI:58017"/>
    </ligand>
</feature>
<evidence type="ECO:0000256" key="4">
    <source>
        <dbReference type="ARBA" id="ARBA00022679"/>
    </source>
</evidence>
<feature type="binding site" evidence="9">
    <location>
        <begin position="94"/>
        <end position="97"/>
    </location>
    <ligand>
        <name>5-phospho-alpha-D-ribose 1-diphosphate</name>
        <dbReference type="ChEBI" id="CHEBI:58017"/>
    </ligand>
</feature>
<evidence type="ECO:0000256" key="5">
    <source>
        <dbReference type="ARBA" id="ARBA00022822"/>
    </source>
</evidence>
<dbReference type="Gene3D" id="1.20.970.10">
    <property type="entry name" value="Transferase, Pyrimidine Nucleoside Phosphorylase, Chain C"/>
    <property type="match status" value="1"/>
</dbReference>
<dbReference type="InterPro" id="IPR036320">
    <property type="entry name" value="Glycosyl_Trfase_fam3_N_dom_sf"/>
</dbReference>
<dbReference type="GO" id="GO:0000287">
    <property type="term" value="F:magnesium ion binding"/>
    <property type="evidence" value="ECO:0007669"/>
    <property type="project" value="UniProtKB-UniRule"/>
</dbReference>
<dbReference type="EMBL" id="CP149782">
    <property type="protein sequence ID" value="WYF45204.1"/>
    <property type="molecule type" value="Genomic_DNA"/>
</dbReference>
<dbReference type="PANTHER" id="PTHR43285:SF2">
    <property type="entry name" value="ANTHRANILATE PHOSPHORIBOSYLTRANSFERASE"/>
    <property type="match status" value="1"/>
</dbReference>
<dbReference type="NCBIfam" id="TIGR01245">
    <property type="entry name" value="trpD"/>
    <property type="match status" value="1"/>
</dbReference>
<evidence type="ECO:0000256" key="1">
    <source>
        <dbReference type="ARBA" id="ARBA00004907"/>
    </source>
</evidence>
<dbReference type="HAMAP" id="MF_00211">
    <property type="entry name" value="TrpD"/>
    <property type="match status" value="1"/>
</dbReference>
<keyword evidence="9" id="KW-0479">Metal-binding</keyword>
<accession>A0AAU6Q4E2</accession>
<keyword evidence="4 9" id="KW-0808">Transferase</keyword>
<feature type="binding site" evidence="9">
    <location>
        <position position="229"/>
    </location>
    <ligand>
        <name>Mg(2+)</name>
        <dbReference type="ChEBI" id="CHEBI:18420"/>
        <label>1</label>
    </ligand>
</feature>
<dbReference type="EC" id="2.4.2.18" evidence="9"/>
<dbReference type="PANTHER" id="PTHR43285">
    <property type="entry name" value="ANTHRANILATE PHOSPHORIBOSYLTRANSFERASE"/>
    <property type="match status" value="1"/>
</dbReference>
<evidence type="ECO:0000259" key="10">
    <source>
        <dbReference type="Pfam" id="PF00591"/>
    </source>
</evidence>
<evidence type="ECO:0000256" key="2">
    <source>
        <dbReference type="ARBA" id="ARBA00022605"/>
    </source>
</evidence>
<dbReference type="InterPro" id="IPR005940">
    <property type="entry name" value="Anthranilate_Pribosyl_Tfrase"/>
</dbReference>
<dbReference type="Pfam" id="PF00591">
    <property type="entry name" value="Glycos_transf_3"/>
    <property type="match status" value="1"/>
</dbReference>
<keyword evidence="2 9" id="KW-0028">Amino-acid biosynthesis</keyword>
<keyword evidence="9" id="KW-0460">Magnesium</keyword>
<comment type="cofactor">
    <cofactor evidence="9">
        <name>Mg(2+)</name>
        <dbReference type="ChEBI" id="CHEBI:18420"/>
    </cofactor>
    <text evidence="9">Binds 2 magnesium ions per monomer.</text>
</comment>
<comment type="function">
    <text evidence="9">Catalyzes the transfer of the phosphoribosyl group of 5-phosphorylribose-1-pyrophosphate (PRPP) to anthranilate to yield N-(5'-phosphoribosyl)-anthranilate (PRA).</text>
</comment>
<keyword evidence="5 9" id="KW-0822">Tryptophan biosynthesis</keyword>
<feature type="binding site" evidence="9">
    <location>
        <position position="170"/>
    </location>
    <ligand>
        <name>anthranilate</name>
        <dbReference type="ChEBI" id="CHEBI:16567"/>
        <label>2</label>
    </ligand>
</feature>
<feature type="binding site" evidence="9">
    <location>
        <position position="124"/>
    </location>
    <ligand>
        <name>5-phospho-alpha-D-ribose 1-diphosphate</name>
        <dbReference type="ChEBI" id="CHEBI:58017"/>
    </ligand>
</feature>
<comment type="similarity">
    <text evidence="9">Belongs to the anthranilate phosphoribosyltransferase family.</text>
</comment>
<dbReference type="GO" id="GO:0005829">
    <property type="term" value="C:cytosol"/>
    <property type="evidence" value="ECO:0007669"/>
    <property type="project" value="TreeGrafter"/>
</dbReference>
<comment type="catalytic activity">
    <reaction evidence="7 9">
        <text>N-(5-phospho-beta-D-ribosyl)anthranilate + diphosphate = 5-phospho-alpha-D-ribose 1-diphosphate + anthranilate</text>
        <dbReference type="Rhea" id="RHEA:11768"/>
        <dbReference type="ChEBI" id="CHEBI:16567"/>
        <dbReference type="ChEBI" id="CHEBI:18277"/>
        <dbReference type="ChEBI" id="CHEBI:33019"/>
        <dbReference type="ChEBI" id="CHEBI:58017"/>
        <dbReference type="EC" id="2.4.2.18"/>
    </reaction>
</comment>
<dbReference type="Pfam" id="PF02885">
    <property type="entry name" value="Glycos_trans_3N"/>
    <property type="match status" value="1"/>
</dbReference>
<feature type="binding site" evidence="9">
    <location>
        <position position="84"/>
    </location>
    <ligand>
        <name>anthranilate</name>
        <dbReference type="ChEBI" id="CHEBI:16567"/>
        <label>1</label>
    </ligand>
</feature>
<feature type="binding site" evidence="9">
    <location>
        <position position="84"/>
    </location>
    <ligand>
        <name>5-phospho-alpha-D-ribose 1-diphosphate</name>
        <dbReference type="ChEBI" id="CHEBI:58017"/>
    </ligand>
</feature>
<keyword evidence="3 9" id="KW-0328">Glycosyltransferase</keyword>
<protein>
    <recommendedName>
        <fullName evidence="9">Anthranilate phosphoribosyltransferase</fullName>
        <ecNumber evidence="9">2.4.2.18</ecNumber>
    </recommendedName>
</protein>
<feature type="domain" description="Glycosyl transferase family 3" evidence="10">
    <location>
        <begin position="78"/>
        <end position="326"/>
    </location>
</feature>
<comment type="caution">
    <text evidence="9">Lacks conserved residue(s) required for the propagation of feature annotation.</text>
</comment>
<proteinExistence type="inferred from homology"/>
<organism evidence="12">
    <name type="scientific">Deinococcus sp. VB142</name>
    <dbReference type="NCBI Taxonomy" id="3112952"/>
    <lineage>
        <taxon>Bacteria</taxon>
        <taxon>Thermotogati</taxon>
        <taxon>Deinococcota</taxon>
        <taxon>Deinococci</taxon>
        <taxon>Deinococcales</taxon>
        <taxon>Deinococcaceae</taxon>
        <taxon>Deinococcus</taxon>
    </lineage>
</organism>
<reference evidence="12" key="1">
    <citation type="submission" date="2024-03" db="EMBL/GenBank/DDBJ databases">
        <title>Deinococcus weizhi sp. nov., isolated from human skin.</title>
        <authorList>
            <person name="Wei Z."/>
            <person name="Tian F."/>
            <person name="Yang C."/>
            <person name="Xin L.T."/>
            <person name="Wen Z.J."/>
            <person name="Lan K.C."/>
            <person name="Yu L."/>
            <person name="Zhe W."/>
            <person name="Dan F.D."/>
            <person name="Jun W."/>
            <person name="Rui Z."/>
            <person name="Yong X.J."/>
            <person name="Ting Y."/>
            <person name="Wei X."/>
            <person name="Xu Z.G."/>
            <person name="Xin Z."/>
            <person name="Dong F.G."/>
            <person name="Ni X.M."/>
            <person name="Zheng M.G."/>
            <person name="Chun Y."/>
            <person name="Qian W.X."/>
        </authorList>
    </citation>
    <scope>NUCLEOTIDE SEQUENCE</scope>
    <source>
        <strain evidence="12">VB142</strain>
    </source>
</reference>
<dbReference type="RefSeq" id="WP_339096387.1">
    <property type="nucleotide sequence ID" value="NZ_CP149782.1"/>
</dbReference>
<feature type="binding site" evidence="9">
    <location>
        <position position="229"/>
    </location>
    <ligand>
        <name>Mg(2+)</name>
        <dbReference type="ChEBI" id="CHEBI:18420"/>
        <label>2</label>
    </ligand>
</feature>
<dbReference type="SUPFAM" id="SSF47648">
    <property type="entry name" value="Nucleoside phosphorylase/phosphoribosyltransferase N-terminal domain"/>
    <property type="match status" value="1"/>
</dbReference>
<dbReference type="AlphaFoldDB" id="A0AAU6Q4E2"/>
<dbReference type="InterPro" id="IPR000312">
    <property type="entry name" value="Glycosyl_Trfase_fam3"/>
</dbReference>
<evidence type="ECO:0000256" key="8">
    <source>
        <dbReference type="ARBA" id="ARBA00061188"/>
    </source>
</evidence>
<evidence type="ECO:0000313" key="12">
    <source>
        <dbReference type="EMBL" id="WYF45204.1"/>
    </source>
</evidence>
<comment type="subunit">
    <text evidence="9">Homodimer.</text>
</comment>
<feature type="binding site" evidence="9">
    <location>
        <position position="96"/>
    </location>
    <ligand>
        <name>Mg(2+)</name>
        <dbReference type="ChEBI" id="CHEBI:18420"/>
        <label>1</label>
    </ligand>
</feature>
<sequence length="342" mass="35762">MTAPVLPTHARLMNGEILNQAEAAAFMREVMAGDLSSVRLAAALAALRVRGETPEEIAGFAQAMRENAVTVKVRPREVLMDVVGTGGDGAHTFNISTTTAFVLAGAGMPIAKHGNRAASSRAGSADVLEALGVNLDASPEQIQEAIDTLGVGFMFARNYHPALRHAAPVRSELAARTVFNILGPLSNPAGASHLVVGVFRPDLTRTLAEALRHLGAKGATVVYGDGLDEFTVCGPNTVSGLRDGEVIDRVMHPEECGVDLHPRSAIVGGSPAENAEITRALLTGGGTPAQRDIVALNTGAALRTAGRVQSIREGVEQAREVMKGGQGWEMLQKYAALTQARA</sequence>
<evidence type="ECO:0000259" key="11">
    <source>
        <dbReference type="Pfam" id="PF02885"/>
    </source>
</evidence>
<evidence type="ECO:0000256" key="6">
    <source>
        <dbReference type="ARBA" id="ARBA00023141"/>
    </source>
</evidence>
<dbReference type="InterPro" id="IPR017459">
    <property type="entry name" value="Glycosyl_Trfase_fam3_N_dom"/>
</dbReference>
<keyword evidence="6 9" id="KW-0057">Aromatic amino acid biosynthesis</keyword>
<evidence type="ECO:0000256" key="3">
    <source>
        <dbReference type="ARBA" id="ARBA00022676"/>
    </source>
</evidence>
<dbReference type="FunFam" id="3.40.1030.10:FF:000002">
    <property type="entry name" value="Anthranilate phosphoribosyltransferase"/>
    <property type="match status" value="1"/>
</dbReference>
<feature type="binding site" evidence="9">
    <location>
        <position position="115"/>
    </location>
    <ligand>
        <name>anthranilate</name>
        <dbReference type="ChEBI" id="CHEBI:16567"/>
        <label>1</label>
    </ligand>
</feature>
<dbReference type="GO" id="GO:0000162">
    <property type="term" value="P:L-tryptophan biosynthetic process"/>
    <property type="evidence" value="ECO:0007669"/>
    <property type="project" value="UniProtKB-UniRule"/>
</dbReference>
<evidence type="ECO:0000256" key="7">
    <source>
        <dbReference type="ARBA" id="ARBA00052328"/>
    </source>
</evidence>
<dbReference type="Gene3D" id="3.40.1030.10">
    <property type="entry name" value="Nucleoside phosphorylase/phosphoribosyltransferase catalytic domain"/>
    <property type="match status" value="1"/>
</dbReference>
<evidence type="ECO:0000256" key="9">
    <source>
        <dbReference type="HAMAP-Rule" id="MF_00211"/>
    </source>
</evidence>
<dbReference type="GO" id="GO:0004048">
    <property type="term" value="F:anthranilate phosphoribosyltransferase activity"/>
    <property type="evidence" value="ECO:0007669"/>
    <property type="project" value="UniProtKB-UniRule"/>
</dbReference>
<feature type="binding site" evidence="9">
    <location>
        <position position="228"/>
    </location>
    <ligand>
        <name>Mg(2+)</name>
        <dbReference type="ChEBI" id="CHEBI:18420"/>
        <label>2</label>
    </ligand>
</feature>
<feature type="domain" description="Glycosyl transferase family 3 N-terminal" evidence="11">
    <location>
        <begin position="10"/>
        <end position="68"/>
    </location>
</feature>
<comment type="pathway">
    <text evidence="1 9">Amino-acid biosynthesis; L-tryptophan biosynthesis; L-tryptophan from chorismate: step 2/5.</text>
</comment>
<feature type="binding site" evidence="9">
    <location>
        <begin position="112"/>
        <end position="120"/>
    </location>
    <ligand>
        <name>5-phospho-alpha-D-ribose 1-diphosphate</name>
        <dbReference type="ChEBI" id="CHEBI:58017"/>
    </ligand>
</feature>
<dbReference type="InterPro" id="IPR035902">
    <property type="entry name" value="Nuc_phospho_transferase"/>
</dbReference>
<comment type="similarity">
    <text evidence="8">In the C-terminal section; belongs to the anthranilate phosphoribosyltransferase family.</text>
</comment>
<gene>
    <name evidence="9 12" type="primary">trpD</name>
    <name evidence="12" type="ORF">WDJ50_03520</name>
</gene>
<name>A0AAU6Q4E2_9DEIO</name>
<feature type="binding site" evidence="9">
    <location>
        <begin position="87"/>
        <end position="88"/>
    </location>
    <ligand>
        <name>5-phospho-alpha-D-ribose 1-diphosphate</name>
        <dbReference type="ChEBI" id="CHEBI:58017"/>
    </ligand>
</feature>